<proteinExistence type="inferred from homology"/>
<keyword evidence="6" id="KW-0808">Transferase</keyword>
<accession>N1QN11</accession>
<evidence type="ECO:0000313" key="16">
    <source>
        <dbReference type="Proteomes" id="UP000016931"/>
    </source>
</evidence>
<gene>
    <name evidence="15" type="ORF">SEPMUDRAFT_77767</name>
</gene>
<comment type="pathway">
    <text evidence="3">Protein modification; protein glycosylation.</text>
</comment>
<evidence type="ECO:0000313" key="15">
    <source>
        <dbReference type="EMBL" id="EMF17463.1"/>
    </source>
</evidence>
<dbReference type="GO" id="GO:0045547">
    <property type="term" value="F:ditrans,polycis-polyprenyl diphosphate synthase [(2E,6E)-farnesyl diphosphate specific] activity"/>
    <property type="evidence" value="ECO:0007669"/>
    <property type="project" value="UniProtKB-EC"/>
</dbReference>
<dbReference type="EC" id="2.5.1.87" evidence="5"/>
<keyword evidence="10 14" id="KW-1133">Transmembrane helix</keyword>
<dbReference type="OMA" id="AWSSCAG"/>
<reference evidence="15 16" key="1">
    <citation type="journal article" date="2012" name="PLoS Pathog.">
        <title>Diverse lifestyles and strategies of plant pathogenesis encoded in the genomes of eighteen Dothideomycetes fungi.</title>
        <authorList>
            <person name="Ohm R.A."/>
            <person name="Feau N."/>
            <person name="Henrissat B."/>
            <person name="Schoch C.L."/>
            <person name="Horwitz B.A."/>
            <person name="Barry K.W."/>
            <person name="Condon B.J."/>
            <person name="Copeland A.C."/>
            <person name="Dhillon B."/>
            <person name="Glaser F."/>
            <person name="Hesse C.N."/>
            <person name="Kosti I."/>
            <person name="LaButti K."/>
            <person name="Lindquist E.A."/>
            <person name="Lucas S."/>
            <person name="Salamov A.A."/>
            <person name="Bradshaw R.E."/>
            <person name="Ciuffetti L."/>
            <person name="Hamelin R.C."/>
            <person name="Kema G.H.J."/>
            <person name="Lawrence C."/>
            <person name="Scott J.A."/>
            <person name="Spatafora J.W."/>
            <person name="Turgeon B.G."/>
            <person name="de Wit P.J.G.M."/>
            <person name="Zhong S."/>
            <person name="Goodwin S.B."/>
            <person name="Grigoriev I.V."/>
        </authorList>
    </citation>
    <scope>NUCLEOTIDE SEQUENCE [LARGE SCALE GENOMIC DNA]</scope>
    <source>
        <strain evidence="15 16">SO2202</strain>
    </source>
</reference>
<comment type="catalytic activity">
    <reaction evidence="12">
        <text>n isopentenyl diphosphate + (2E,6E)-farnesyl diphosphate = a di-trans,poly-cis-polyprenyl diphosphate + n diphosphate</text>
        <dbReference type="Rhea" id="RHEA:53008"/>
        <dbReference type="Rhea" id="RHEA-COMP:19494"/>
        <dbReference type="ChEBI" id="CHEBI:33019"/>
        <dbReference type="ChEBI" id="CHEBI:128769"/>
        <dbReference type="ChEBI" id="CHEBI:136960"/>
        <dbReference type="ChEBI" id="CHEBI:175763"/>
        <dbReference type="EC" id="2.5.1.87"/>
    </reaction>
</comment>
<sequence>MPGLREQAAFRRPDTLSPTQREQLLAPYLPREPIASRTKVPQDASYSNSNNHGLRFHHRQRVRPAMRHLLHLFLFTAVHVVFSIYVRLRQIYHALYDRVSAVLYYHHRTPELITRDVKPLTRVPKHLSVILHLPPEGGKKDALETLLNDACELVAWSASAGIPTLSIYEKTGILKSSLPHLHRRITRTLTSYYGTSSPQKPTMSLRSPNLPSYSPPHSPELDTMSTTSPSPLPPHINVLLLDSTDGRQTIVDLTKTLTEMSQSGKLLPADVSQELIDAEITESVMGEPDLLIVFGERVVLEGYPPWQIRLTEIFYAQDNVGGVGYQIFLRALYRYAKAEFRFGR</sequence>
<dbReference type="STRING" id="692275.N1QN11"/>
<dbReference type="eggNOG" id="KOG2818">
    <property type="taxonomic scope" value="Eukaryota"/>
</dbReference>
<dbReference type="SUPFAM" id="SSF64005">
    <property type="entry name" value="Undecaprenyl diphosphate synthase"/>
    <property type="match status" value="1"/>
</dbReference>
<dbReference type="GeneID" id="27907309"/>
<dbReference type="RefSeq" id="XP_016765584.1">
    <property type="nucleotide sequence ID" value="XM_016910172.1"/>
</dbReference>
<comment type="cofactor">
    <cofactor evidence="1">
        <name>Mg(2+)</name>
        <dbReference type="ChEBI" id="CHEBI:18420"/>
    </cofactor>
</comment>
<dbReference type="InterPro" id="IPR038887">
    <property type="entry name" value="Nus1/NgBR"/>
</dbReference>
<evidence type="ECO:0000256" key="6">
    <source>
        <dbReference type="ARBA" id="ARBA00022679"/>
    </source>
</evidence>
<evidence type="ECO:0000256" key="10">
    <source>
        <dbReference type="ARBA" id="ARBA00022989"/>
    </source>
</evidence>
<evidence type="ECO:0000256" key="8">
    <source>
        <dbReference type="ARBA" id="ARBA00022824"/>
    </source>
</evidence>
<dbReference type="UniPathway" id="UPA00378"/>
<evidence type="ECO:0000256" key="11">
    <source>
        <dbReference type="ARBA" id="ARBA00023136"/>
    </source>
</evidence>
<dbReference type="EMBL" id="KB456260">
    <property type="protein sequence ID" value="EMF17463.1"/>
    <property type="molecule type" value="Genomic_DNA"/>
</dbReference>
<evidence type="ECO:0000256" key="12">
    <source>
        <dbReference type="ARBA" id="ARBA00047353"/>
    </source>
</evidence>
<evidence type="ECO:0000256" key="4">
    <source>
        <dbReference type="ARBA" id="ARBA00005432"/>
    </source>
</evidence>
<keyword evidence="16" id="KW-1185">Reference proteome</keyword>
<keyword evidence="7 14" id="KW-0812">Transmembrane</keyword>
<dbReference type="GO" id="GO:1904423">
    <property type="term" value="C:dehydrodolichyl diphosphate synthase complex"/>
    <property type="evidence" value="ECO:0007669"/>
    <property type="project" value="InterPro"/>
</dbReference>
<keyword evidence="9" id="KW-0460">Magnesium</keyword>
<evidence type="ECO:0000256" key="14">
    <source>
        <dbReference type="SAM" id="Phobius"/>
    </source>
</evidence>
<protein>
    <recommendedName>
        <fullName evidence="5">ditrans,polycis-polyprenyl diphosphate synthase [(2E,6E)-farnesyldiphosphate specific]</fullName>
        <ecNumber evidence="5">2.5.1.87</ecNumber>
    </recommendedName>
</protein>
<feature type="transmembrane region" description="Helical" evidence="14">
    <location>
        <begin position="69"/>
        <end position="88"/>
    </location>
</feature>
<dbReference type="PANTHER" id="PTHR21528">
    <property type="entry name" value="DEHYDRODOLICHYL DIPHOSPHATE SYNTHASE COMPLEX SUBUNIT NUS1"/>
    <property type="match status" value="1"/>
</dbReference>
<dbReference type="PANTHER" id="PTHR21528:SF0">
    <property type="entry name" value="DEHYDRODOLICHYL DIPHOSPHATE SYNTHASE COMPLEX SUBUNIT NUS1"/>
    <property type="match status" value="1"/>
</dbReference>
<evidence type="ECO:0000256" key="1">
    <source>
        <dbReference type="ARBA" id="ARBA00001946"/>
    </source>
</evidence>
<dbReference type="InterPro" id="IPR036424">
    <property type="entry name" value="UPP_synth-like_sf"/>
</dbReference>
<evidence type="ECO:0000256" key="5">
    <source>
        <dbReference type="ARBA" id="ARBA00012596"/>
    </source>
</evidence>
<comment type="similarity">
    <text evidence="4">Belongs to the UPP synthase family.</text>
</comment>
<organism evidence="15 16">
    <name type="scientific">Sphaerulina musiva (strain SO2202)</name>
    <name type="common">Poplar stem canker fungus</name>
    <name type="synonym">Septoria musiva</name>
    <dbReference type="NCBI Taxonomy" id="692275"/>
    <lineage>
        <taxon>Eukaryota</taxon>
        <taxon>Fungi</taxon>
        <taxon>Dikarya</taxon>
        <taxon>Ascomycota</taxon>
        <taxon>Pezizomycotina</taxon>
        <taxon>Dothideomycetes</taxon>
        <taxon>Dothideomycetidae</taxon>
        <taxon>Mycosphaerellales</taxon>
        <taxon>Mycosphaerellaceae</taxon>
        <taxon>Sphaerulina</taxon>
    </lineage>
</organism>
<dbReference type="OrthoDB" id="19639at2759"/>
<dbReference type="Gene3D" id="3.40.1180.10">
    <property type="entry name" value="Decaprenyl diphosphate synthase-like"/>
    <property type="match status" value="1"/>
</dbReference>
<dbReference type="HOGENOM" id="CLU_051870_1_0_1"/>
<dbReference type="Proteomes" id="UP000016931">
    <property type="component" value="Unassembled WGS sequence"/>
</dbReference>
<keyword evidence="11 14" id="KW-0472">Membrane</keyword>
<dbReference type="GO" id="GO:0005789">
    <property type="term" value="C:endoplasmic reticulum membrane"/>
    <property type="evidence" value="ECO:0007669"/>
    <property type="project" value="UniProtKB-SubCell"/>
</dbReference>
<evidence type="ECO:0000256" key="3">
    <source>
        <dbReference type="ARBA" id="ARBA00004922"/>
    </source>
</evidence>
<evidence type="ECO:0000256" key="9">
    <source>
        <dbReference type="ARBA" id="ARBA00022842"/>
    </source>
</evidence>
<evidence type="ECO:0000256" key="2">
    <source>
        <dbReference type="ARBA" id="ARBA00004586"/>
    </source>
</evidence>
<dbReference type="AlphaFoldDB" id="N1QN11"/>
<feature type="compositionally biased region" description="Polar residues" evidence="13">
    <location>
        <begin position="191"/>
        <end position="212"/>
    </location>
</feature>
<name>N1QN11_SPHMS</name>
<comment type="subcellular location">
    <subcellularLocation>
        <location evidence="2">Endoplasmic reticulum membrane</location>
    </subcellularLocation>
</comment>
<evidence type="ECO:0000256" key="7">
    <source>
        <dbReference type="ARBA" id="ARBA00022692"/>
    </source>
</evidence>
<keyword evidence="8" id="KW-0256">Endoplasmic reticulum</keyword>
<feature type="region of interest" description="Disordered" evidence="13">
    <location>
        <begin position="191"/>
        <end position="229"/>
    </location>
</feature>
<evidence type="ECO:0000256" key="13">
    <source>
        <dbReference type="SAM" id="MobiDB-lite"/>
    </source>
</evidence>